<keyword evidence="2" id="KW-1185">Reference proteome</keyword>
<accession>A0ABT1WJ35</accession>
<dbReference type="EMBL" id="JANIGO010000005">
    <property type="protein sequence ID" value="MCQ8897522.1"/>
    <property type="molecule type" value="Genomic_DNA"/>
</dbReference>
<reference evidence="1 2" key="1">
    <citation type="submission" date="2022-07" db="EMBL/GenBank/DDBJ databases">
        <authorList>
            <person name="Xamxidin M."/>
            <person name="Wu M."/>
        </authorList>
    </citation>
    <scope>NUCLEOTIDE SEQUENCE [LARGE SCALE GENOMIC DNA]</scope>
    <source>
        <strain evidence="1 2">NBRC 111650</strain>
    </source>
</reference>
<dbReference type="RefSeq" id="WP_256765327.1">
    <property type="nucleotide sequence ID" value="NZ_JANIGO010000005.1"/>
</dbReference>
<comment type="caution">
    <text evidence="1">The sequence shown here is derived from an EMBL/GenBank/DDBJ whole genome shotgun (WGS) entry which is preliminary data.</text>
</comment>
<organism evidence="1 2">
    <name type="scientific">Limnobacter humi</name>
    <dbReference type="NCBI Taxonomy" id="1778671"/>
    <lineage>
        <taxon>Bacteria</taxon>
        <taxon>Pseudomonadati</taxon>
        <taxon>Pseudomonadota</taxon>
        <taxon>Betaproteobacteria</taxon>
        <taxon>Burkholderiales</taxon>
        <taxon>Burkholderiaceae</taxon>
        <taxon>Limnobacter</taxon>
    </lineage>
</organism>
<evidence type="ECO:0000313" key="2">
    <source>
        <dbReference type="Proteomes" id="UP001204142"/>
    </source>
</evidence>
<sequence>MSQTNSAPNPRDIHDGFYESLEAQARDALITGDYARGSLINPATVLMLLAELRKSRSALKSVLGQGDYQQGYKDGWVDARLTPPADCKPVAWAIIQPGEKLVKVFSEPPQTLPANAQCRPLYVQAQTSLSSSVK</sequence>
<protein>
    <submittedName>
        <fullName evidence="1">Uncharacterized protein</fullName>
    </submittedName>
</protein>
<evidence type="ECO:0000313" key="1">
    <source>
        <dbReference type="EMBL" id="MCQ8897522.1"/>
    </source>
</evidence>
<dbReference type="Proteomes" id="UP001204142">
    <property type="component" value="Unassembled WGS sequence"/>
</dbReference>
<gene>
    <name evidence="1" type="ORF">NQT62_13860</name>
</gene>
<name>A0ABT1WJ35_9BURK</name>
<proteinExistence type="predicted"/>